<evidence type="ECO:0000256" key="1">
    <source>
        <dbReference type="SAM" id="Phobius"/>
    </source>
</evidence>
<keyword evidence="3" id="KW-1185">Reference proteome</keyword>
<feature type="transmembrane region" description="Helical" evidence="1">
    <location>
        <begin position="136"/>
        <end position="155"/>
    </location>
</feature>
<feature type="transmembrane region" description="Helical" evidence="1">
    <location>
        <begin position="96"/>
        <end position="124"/>
    </location>
</feature>
<organism evidence="2 3">
    <name type="scientific">Schaalia meyeri</name>
    <dbReference type="NCBI Taxonomy" id="52773"/>
    <lineage>
        <taxon>Bacteria</taxon>
        <taxon>Bacillati</taxon>
        <taxon>Actinomycetota</taxon>
        <taxon>Actinomycetes</taxon>
        <taxon>Actinomycetales</taxon>
        <taxon>Actinomycetaceae</taxon>
        <taxon>Schaalia</taxon>
    </lineage>
</organism>
<evidence type="ECO:0008006" key="4">
    <source>
        <dbReference type="Google" id="ProtNLM"/>
    </source>
</evidence>
<dbReference type="EMBL" id="CP066065">
    <property type="protein sequence ID" value="QQC43779.1"/>
    <property type="molecule type" value="Genomic_DNA"/>
</dbReference>
<dbReference type="RefSeq" id="WP_074633007.1">
    <property type="nucleotide sequence ID" value="NZ_CP066065.1"/>
</dbReference>
<protein>
    <recommendedName>
        <fullName evidence="4">DUF4190 domain-containing protein</fullName>
    </recommendedName>
</protein>
<gene>
    <name evidence="2" type="ORF">I6H42_08420</name>
</gene>
<name>A0AAQ0BVV0_9ACTO</name>
<evidence type="ECO:0000313" key="2">
    <source>
        <dbReference type="EMBL" id="QQC43779.1"/>
    </source>
</evidence>
<keyword evidence="1" id="KW-0812">Transmembrane</keyword>
<proteinExistence type="predicted"/>
<dbReference type="AlphaFoldDB" id="A0AAQ0BVV0"/>
<evidence type="ECO:0000313" key="3">
    <source>
        <dbReference type="Proteomes" id="UP000595220"/>
    </source>
</evidence>
<dbReference type="Proteomes" id="UP000595220">
    <property type="component" value="Chromosome"/>
</dbReference>
<sequence length="160" mass="16317">MTSPAPNCAPAPTGALACGPAAASSVGESVYPGFVDPSCPYPAMTDGYGYAPISAAAPGVGSGESFPGTEYLDVNAIFADGGYTSPAPVTNPTARAALWFSVFGFLGLPILISAILACIGLMRAQSLPERIGTHEAIAALTYDAVLVAIWGFLYLPPLFR</sequence>
<reference evidence="2 3" key="1">
    <citation type="submission" date="2020-12" db="EMBL/GenBank/DDBJ databases">
        <title>FDA dAtabase for Regulatory Grade micrObial Sequences (FDA-ARGOS): Supporting development and validation of Infectious Disease Dx tests.</title>
        <authorList>
            <person name="Sproer C."/>
            <person name="Gronow S."/>
            <person name="Severitt S."/>
            <person name="Schroder I."/>
            <person name="Tallon L."/>
            <person name="Sadzewicz L."/>
            <person name="Zhao X."/>
            <person name="Boylan J."/>
            <person name="Ott S."/>
            <person name="Bowen H."/>
            <person name="Vavikolanu K."/>
            <person name="Mehta A."/>
            <person name="Aluvathingal J."/>
            <person name="Nadendla S."/>
            <person name="Lowell S."/>
            <person name="Myers T."/>
            <person name="Yan Y."/>
            <person name="Sichtig H."/>
        </authorList>
    </citation>
    <scope>NUCLEOTIDE SEQUENCE [LARGE SCALE GENOMIC DNA]</scope>
    <source>
        <strain evidence="2 3">FDAARGOS_985</strain>
    </source>
</reference>
<keyword evidence="1" id="KW-0472">Membrane</keyword>
<accession>A0AAQ0BVV0</accession>
<keyword evidence="1" id="KW-1133">Transmembrane helix</keyword>